<reference evidence="2 3" key="1">
    <citation type="submission" date="2020-08" db="EMBL/GenBank/DDBJ databases">
        <title>Cohnella phylogeny.</title>
        <authorList>
            <person name="Dunlap C."/>
        </authorList>
    </citation>
    <scope>NUCLEOTIDE SEQUENCE [LARGE SCALE GENOMIC DNA]</scope>
    <source>
        <strain evidence="2 3">DSM 28246</strain>
    </source>
</reference>
<evidence type="ECO:0000313" key="2">
    <source>
        <dbReference type="EMBL" id="MBB6674952.1"/>
    </source>
</evidence>
<keyword evidence="3" id="KW-1185">Reference proteome</keyword>
<dbReference type="SMART" id="SM00843">
    <property type="entry name" value="Ftsk_gamma"/>
    <property type="match status" value="1"/>
</dbReference>
<dbReference type="Pfam" id="PF09397">
    <property type="entry name" value="FtsK_gamma"/>
    <property type="match status" value="1"/>
</dbReference>
<dbReference type="EMBL" id="JACJVP010000058">
    <property type="protein sequence ID" value="MBB6674952.1"/>
    <property type="molecule type" value="Genomic_DNA"/>
</dbReference>
<dbReference type="AlphaFoldDB" id="A0A7X0RWH9"/>
<dbReference type="InterPro" id="IPR018541">
    <property type="entry name" value="Ftsk_gamma"/>
</dbReference>
<evidence type="ECO:0000313" key="3">
    <source>
        <dbReference type="Proteomes" id="UP000547209"/>
    </source>
</evidence>
<organism evidence="2 3">
    <name type="scientific">Cohnella nanjingensis</name>
    <dbReference type="NCBI Taxonomy" id="1387779"/>
    <lineage>
        <taxon>Bacteria</taxon>
        <taxon>Bacillati</taxon>
        <taxon>Bacillota</taxon>
        <taxon>Bacilli</taxon>
        <taxon>Bacillales</taxon>
        <taxon>Paenibacillaceae</taxon>
        <taxon>Cohnella</taxon>
    </lineage>
</organism>
<protein>
    <recommendedName>
        <fullName evidence="1">FtsK gamma domain-containing protein</fullName>
    </recommendedName>
</protein>
<dbReference type="Gene3D" id="1.10.10.10">
    <property type="entry name" value="Winged helix-like DNA-binding domain superfamily/Winged helix DNA-binding domain"/>
    <property type="match status" value="1"/>
</dbReference>
<sequence length="230" mass="25501">MGEKETGGETKMHMIQIELHRDKYLTFITDNEKLVAWLRRKEFVLRQPAGPSFSAVMIDSDEAGYRTAVAIEPWLEQIAEEGQLGPFIVSCHKSSGGRVQDLVVYANGKYDRETIDRLNECVRQSAGSPPGVSFVMGRVRTLLDMDPVQTKDDDLYEEAAALILETRRASVSLLQRRLRIGHARASRLMTLLEERGVVGPYAKTKPRSVLVAVGASGSPASRDVLDEALS</sequence>
<gene>
    <name evidence="2" type="ORF">H7C19_30165</name>
</gene>
<comment type="caution">
    <text evidence="2">The sequence shown here is derived from an EMBL/GenBank/DDBJ whole genome shotgun (WGS) entry which is preliminary data.</text>
</comment>
<dbReference type="Proteomes" id="UP000547209">
    <property type="component" value="Unassembled WGS sequence"/>
</dbReference>
<proteinExistence type="predicted"/>
<dbReference type="InterPro" id="IPR036390">
    <property type="entry name" value="WH_DNA-bd_sf"/>
</dbReference>
<accession>A0A7X0RWH9</accession>
<dbReference type="InterPro" id="IPR036388">
    <property type="entry name" value="WH-like_DNA-bd_sf"/>
</dbReference>
<evidence type="ECO:0000259" key="1">
    <source>
        <dbReference type="SMART" id="SM00843"/>
    </source>
</evidence>
<dbReference type="PANTHER" id="PTHR22683:SF41">
    <property type="entry name" value="DNA TRANSLOCASE FTSK"/>
    <property type="match status" value="1"/>
</dbReference>
<name>A0A7X0RWH9_9BACL</name>
<feature type="domain" description="FtsK gamma" evidence="1">
    <location>
        <begin position="149"/>
        <end position="214"/>
    </location>
</feature>
<dbReference type="PANTHER" id="PTHR22683">
    <property type="entry name" value="SPORULATION PROTEIN RELATED"/>
    <property type="match status" value="1"/>
</dbReference>
<dbReference type="SUPFAM" id="SSF46785">
    <property type="entry name" value="Winged helix' DNA-binding domain"/>
    <property type="match status" value="1"/>
</dbReference>
<dbReference type="InterPro" id="IPR050206">
    <property type="entry name" value="FtsK/SpoIIIE/SftA"/>
</dbReference>